<protein>
    <recommendedName>
        <fullName evidence="11">G-protein coupled receptors family 1 profile domain-containing protein</fullName>
    </recommendedName>
</protein>
<evidence type="ECO:0000256" key="5">
    <source>
        <dbReference type="ARBA" id="ARBA00023040"/>
    </source>
</evidence>
<reference evidence="12" key="1">
    <citation type="submission" date="2020-03" db="EMBL/GenBank/DDBJ databases">
        <authorList>
            <person name="Chebbi M.A."/>
            <person name="Drezen J.M."/>
        </authorList>
    </citation>
    <scope>NUCLEOTIDE SEQUENCE</scope>
    <source>
        <tissue evidence="12">Whole body</tissue>
    </source>
</reference>
<dbReference type="EMBL" id="JAAOIC020000072">
    <property type="protein sequence ID" value="KAG8034040.1"/>
    <property type="molecule type" value="Genomic_DNA"/>
</dbReference>
<feature type="region of interest" description="Disordered" evidence="9">
    <location>
        <begin position="424"/>
        <end position="474"/>
    </location>
</feature>
<keyword evidence="13" id="KW-1185">Reference proteome</keyword>
<dbReference type="AlphaFoldDB" id="A0A8J5QKU3"/>
<evidence type="ECO:0000256" key="1">
    <source>
        <dbReference type="ARBA" id="ARBA00004141"/>
    </source>
</evidence>
<evidence type="ECO:0000256" key="2">
    <source>
        <dbReference type="ARBA" id="ARBA00010663"/>
    </source>
</evidence>
<comment type="subcellular location">
    <subcellularLocation>
        <location evidence="1">Membrane</location>
        <topology evidence="1">Multi-pass membrane protein</topology>
    </subcellularLocation>
</comment>
<gene>
    <name evidence="12" type="ORF">G9C98_008521</name>
</gene>
<feature type="transmembrane region" description="Helical" evidence="10">
    <location>
        <begin position="315"/>
        <end position="336"/>
    </location>
</feature>
<evidence type="ECO:0000256" key="4">
    <source>
        <dbReference type="ARBA" id="ARBA00022989"/>
    </source>
</evidence>
<name>A0A8J5QKU3_9HYME</name>
<reference evidence="12" key="2">
    <citation type="submission" date="2021-04" db="EMBL/GenBank/DDBJ databases">
        <title>Genome-wide patterns of bracovirus chromosomal integration into multiple host tissues during parasitism.</title>
        <authorList>
            <person name="Chebbi M.A.C."/>
        </authorList>
    </citation>
    <scope>NUCLEOTIDE SEQUENCE</scope>
    <source>
        <tissue evidence="12">Whole body</tissue>
    </source>
</reference>
<dbReference type="SUPFAM" id="SSF81321">
    <property type="entry name" value="Family A G protein-coupled receptor-like"/>
    <property type="match status" value="1"/>
</dbReference>
<evidence type="ECO:0000313" key="13">
    <source>
        <dbReference type="Proteomes" id="UP000729913"/>
    </source>
</evidence>
<comment type="similarity">
    <text evidence="2">Belongs to the G-protein coupled receptor 1 family.</text>
</comment>
<keyword evidence="8" id="KW-0807">Transducer</keyword>
<evidence type="ECO:0000256" key="9">
    <source>
        <dbReference type="SAM" id="MobiDB-lite"/>
    </source>
</evidence>
<proteinExistence type="inferred from homology"/>
<dbReference type="Pfam" id="PF00001">
    <property type="entry name" value="7tm_1"/>
    <property type="match status" value="1"/>
</dbReference>
<accession>A0A8J5QKU3</accession>
<feature type="transmembrane region" description="Helical" evidence="10">
    <location>
        <begin position="158"/>
        <end position="181"/>
    </location>
</feature>
<evidence type="ECO:0000313" key="12">
    <source>
        <dbReference type="EMBL" id="KAG8034040.1"/>
    </source>
</evidence>
<dbReference type="PANTHER" id="PTHR24238">
    <property type="entry name" value="G-PROTEIN COUPLED RECEPTOR"/>
    <property type="match status" value="1"/>
</dbReference>
<feature type="compositionally biased region" description="Low complexity" evidence="9">
    <location>
        <begin position="431"/>
        <end position="450"/>
    </location>
</feature>
<dbReference type="GO" id="GO:0005886">
    <property type="term" value="C:plasma membrane"/>
    <property type="evidence" value="ECO:0007669"/>
    <property type="project" value="TreeGrafter"/>
</dbReference>
<evidence type="ECO:0000259" key="11">
    <source>
        <dbReference type="PROSITE" id="PS50262"/>
    </source>
</evidence>
<dbReference type="GO" id="GO:0008188">
    <property type="term" value="F:neuropeptide receptor activity"/>
    <property type="evidence" value="ECO:0007669"/>
    <property type="project" value="TreeGrafter"/>
</dbReference>
<feature type="transmembrane region" description="Helical" evidence="10">
    <location>
        <begin position="212"/>
        <end position="233"/>
    </location>
</feature>
<dbReference type="OrthoDB" id="5975336at2759"/>
<dbReference type="PROSITE" id="PS50262">
    <property type="entry name" value="G_PROTEIN_RECEP_F1_2"/>
    <property type="match status" value="1"/>
</dbReference>
<feature type="transmembrane region" description="Helical" evidence="10">
    <location>
        <begin position="47"/>
        <end position="71"/>
    </location>
</feature>
<keyword evidence="5" id="KW-0297">G-protein coupled receptor</keyword>
<feature type="transmembrane region" description="Helical" evidence="10">
    <location>
        <begin position="83"/>
        <end position="111"/>
    </location>
</feature>
<dbReference type="InterPro" id="IPR000276">
    <property type="entry name" value="GPCR_Rhodpsn"/>
</dbReference>
<keyword evidence="3 10" id="KW-0812">Transmembrane</keyword>
<evidence type="ECO:0000256" key="8">
    <source>
        <dbReference type="ARBA" id="ARBA00023224"/>
    </source>
</evidence>
<evidence type="ECO:0000256" key="7">
    <source>
        <dbReference type="ARBA" id="ARBA00023170"/>
    </source>
</evidence>
<evidence type="ECO:0000256" key="6">
    <source>
        <dbReference type="ARBA" id="ARBA00023136"/>
    </source>
</evidence>
<evidence type="ECO:0000256" key="3">
    <source>
        <dbReference type="ARBA" id="ARBA00022692"/>
    </source>
</evidence>
<keyword evidence="7" id="KW-0675">Receptor</keyword>
<comment type="caution">
    <text evidence="12">The sequence shown here is derived from an EMBL/GenBank/DDBJ whole genome shotgun (WGS) entry which is preliminary data.</text>
</comment>
<feature type="transmembrane region" description="Helical" evidence="10">
    <location>
        <begin position="356"/>
        <end position="375"/>
    </location>
</feature>
<feature type="domain" description="G-protein coupled receptors family 1 profile" evidence="11">
    <location>
        <begin position="65"/>
        <end position="372"/>
    </location>
</feature>
<dbReference type="Proteomes" id="UP000729913">
    <property type="component" value="Unassembled WGS sequence"/>
</dbReference>
<organism evidence="12 13">
    <name type="scientific">Cotesia typhae</name>
    <dbReference type="NCBI Taxonomy" id="2053667"/>
    <lineage>
        <taxon>Eukaryota</taxon>
        <taxon>Metazoa</taxon>
        <taxon>Ecdysozoa</taxon>
        <taxon>Arthropoda</taxon>
        <taxon>Hexapoda</taxon>
        <taxon>Insecta</taxon>
        <taxon>Pterygota</taxon>
        <taxon>Neoptera</taxon>
        <taxon>Endopterygota</taxon>
        <taxon>Hymenoptera</taxon>
        <taxon>Apocrita</taxon>
        <taxon>Ichneumonoidea</taxon>
        <taxon>Braconidae</taxon>
        <taxon>Microgastrinae</taxon>
        <taxon>Cotesia</taxon>
    </lineage>
</organism>
<keyword evidence="6 10" id="KW-0472">Membrane</keyword>
<evidence type="ECO:0000256" key="10">
    <source>
        <dbReference type="SAM" id="Phobius"/>
    </source>
</evidence>
<keyword evidence="4 10" id="KW-1133">Transmembrane helix</keyword>
<dbReference type="InterPro" id="IPR017452">
    <property type="entry name" value="GPCR_Rhodpsn_7TM"/>
</dbReference>
<dbReference type="PANTHER" id="PTHR24238:SF69">
    <property type="entry name" value="G-PROTEIN COUPLED RECEPTOR 165"/>
    <property type="match status" value="1"/>
</dbReference>
<sequence length="474" mass="53469">MEEAKREMALIPSQYYSEVAEYIKDLNNLSYHFDLSKPILRLAVAKIYPLFILIYAILITIGIIANAAMIMHISKNKLYRDPTYAYLINIAISDIAKCMFVLPITLAVLLIQNWVFGKFLCLSLAMIQDIPFHVSMMTYLLIAGDRYRLLSDPGKPRIPAFVCALGSWFFAICIVLPFPIYTTYLDLSSFKKGHFDGLGICLGNLVDDIQQYMRGLFLLTYIAPLAITAYIYVKSSRELQNKEDPLSAIAIFEARRKGSSRHDSDVSTDLMTYRDIKCGSGSLTTTTATMGLSAFTTNTYNPEIDVAKEIRSQKYLIFMVSYYAILLCPLMVLKLAKLALVETAENEGHFDITYTIFVWLGFTPTVATPILYASWQMSRPTKERLKGYFQSSSRRLTKVCEETVIRSNRHPSHQINPSGLANVAYTQHPRSGNGNNSSSGSNYNESEGINCSRGNLSTRSSEFDNHPQNMYLVH</sequence>